<comment type="caution">
    <text evidence="1">The sequence shown here is derived from an EMBL/GenBank/DDBJ whole genome shotgun (WGS) entry which is preliminary data.</text>
</comment>
<dbReference type="AlphaFoldDB" id="A0A2H0YSI0"/>
<protein>
    <submittedName>
        <fullName evidence="1">Uncharacterized protein</fullName>
    </submittedName>
</protein>
<dbReference type="EMBL" id="PEXW01000039">
    <property type="protein sequence ID" value="PIS40713.1"/>
    <property type="molecule type" value="Genomic_DNA"/>
</dbReference>
<organism evidence="1 2">
    <name type="scientific">Candidatus Kerfeldbacteria bacterium CG08_land_8_20_14_0_20_43_14</name>
    <dbReference type="NCBI Taxonomy" id="2014246"/>
    <lineage>
        <taxon>Bacteria</taxon>
        <taxon>Candidatus Kerfeldiibacteriota</taxon>
    </lineage>
</organism>
<dbReference type="Proteomes" id="UP000236845">
    <property type="component" value="Unassembled WGS sequence"/>
</dbReference>
<evidence type="ECO:0000313" key="2">
    <source>
        <dbReference type="Proteomes" id="UP000236845"/>
    </source>
</evidence>
<evidence type="ECO:0000313" key="1">
    <source>
        <dbReference type="EMBL" id="PIS40713.1"/>
    </source>
</evidence>
<proteinExistence type="predicted"/>
<reference evidence="2" key="1">
    <citation type="submission" date="2017-09" db="EMBL/GenBank/DDBJ databases">
        <title>Depth-based differentiation of microbial function through sediment-hosted aquifers and enrichment of novel symbionts in the deep terrestrial subsurface.</title>
        <authorList>
            <person name="Probst A.J."/>
            <person name="Ladd B."/>
            <person name="Jarett J.K."/>
            <person name="Geller-Mcgrath D.E."/>
            <person name="Sieber C.M.K."/>
            <person name="Emerson J.B."/>
            <person name="Anantharaman K."/>
            <person name="Thomas B.C."/>
            <person name="Malmstrom R."/>
            <person name="Stieglmeier M."/>
            <person name="Klingl A."/>
            <person name="Woyke T."/>
            <person name="Ryan C.M."/>
            <person name="Banfield J.F."/>
        </authorList>
    </citation>
    <scope>NUCLEOTIDE SEQUENCE [LARGE SCALE GENOMIC DNA]</scope>
</reference>
<accession>A0A2H0YSI0</accession>
<gene>
    <name evidence="1" type="ORF">COT26_01820</name>
</gene>
<sequence>MSEIRDFLLAFACVFAGMFLQSKMPLFSVKAVEQEKAAQVGERQLLQMLVSASKHYDSGDLYYDSATLYYPDDNLDCSVYRYAFNKENGSIMAIADDSTLVPKGKEIVAHGLKSGLPVRH</sequence>
<name>A0A2H0YSI0_9BACT</name>